<feature type="binding site" evidence="7 8">
    <location>
        <position position="12"/>
    </location>
    <ligand>
        <name>S-adenosyl-L-methionine</name>
        <dbReference type="ChEBI" id="CHEBI:59789"/>
    </ligand>
</feature>
<protein>
    <recommendedName>
        <fullName evidence="7">Ribosomal RNA small subunit methyltransferase A</fullName>
        <ecNumber evidence="7">2.1.1.182</ecNumber>
    </recommendedName>
    <alternativeName>
        <fullName evidence="7">16S rRNA (adenine(1518)-N(6)/adenine(1519)-N(6))-dimethyltransferase</fullName>
    </alternativeName>
    <alternativeName>
        <fullName evidence="7">16S rRNA dimethyladenosine transferase</fullName>
    </alternativeName>
    <alternativeName>
        <fullName evidence="7">16S rRNA dimethylase</fullName>
    </alternativeName>
    <alternativeName>
        <fullName evidence="7">S-adenosylmethionine-6-N', N'-adenosyl(rRNA) dimethyltransferase</fullName>
    </alternativeName>
</protein>
<dbReference type="InterPro" id="IPR020596">
    <property type="entry name" value="rRNA_Ade_Mease_Trfase_CS"/>
</dbReference>
<dbReference type="GO" id="GO:0003723">
    <property type="term" value="F:RNA binding"/>
    <property type="evidence" value="ECO:0007669"/>
    <property type="project" value="UniProtKB-UniRule"/>
</dbReference>
<comment type="function">
    <text evidence="7">Specifically dimethylates two adjacent adenosines (A1518 and A1519) in the loop of a conserved hairpin near the 3'-end of 16S rRNA in the 30S particle. May play a critical role in biogenesis of 30S subunits.</text>
</comment>
<dbReference type="InterPro" id="IPR020598">
    <property type="entry name" value="rRNA_Ade_methylase_Trfase_N"/>
</dbReference>
<evidence type="ECO:0000256" key="7">
    <source>
        <dbReference type="HAMAP-Rule" id="MF_00607"/>
    </source>
</evidence>
<dbReference type="InterPro" id="IPR001737">
    <property type="entry name" value="KsgA/Erm"/>
</dbReference>
<dbReference type="HAMAP" id="MF_00607">
    <property type="entry name" value="16SrRNA_methyltr_A"/>
    <property type="match status" value="1"/>
</dbReference>
<keyword evidence="1 7" id="KW-0963">Cytoplasm</keyword>
<dbReference type="SUPFAM" id="SSF53335">
    <property type="entry name" value="S-adenosyl-L-methionine-dependent methyltransferases"/>
    <property type="match status" value="1"/>
</dbReference>
<dbReference type="Pfam" id="PF00398">
    <property type="entry name" value="RrnaAD"/>
    <property type="match status" value="1"/>
</dbReference>
<dbReference type="AlphaFoldDB" id="A0A558DAG6"/>
<proteinExistence type="inferred from homology"/>
<sequence>MTHKAKKRFGQNFLHDTSIIRQIIQSIRPKAGEHLIEIGPGQGAITTELLKATGELDAIELDRDLIHPLAVACANLGKLNIINSDAMKFDYAQLAEDGRPLRLIGNLPYNISTPILFHLLHYATVIQDMHFMLQKEVVDRMAAAPGNKTYGRLSVMMQTWCEIEPLFDIGPGAFNPPPKVNSAIVRLIPYKTPPHQIDDADHFSRLVTTAFAQRRKTLRNSLSKMVDAEQITAAGIDPTLRAERLSLADFARLSNQTCNTEPTA</sequence>
<keyword evidence="4 7" id="KW-0808">Transferase</keyword>
<comment type="caution">
    <text evidence="10">The sequence shown here is derived from an EMBL/GenBank/DDBJ whole genome shotgun (WGS) entry which is preliminary data.</text>
</comment>
<keyword evidence="3 7" id="KW-0489">Methyltransferase</keyword>
<feature type="binding site" evidence="7 8">
    <location>
        <position position="106"/>
    </location>
    <ligand>
        <name>S-adenosyl-L-methionine</name>
        <dbReference type="ChEBI" id="CHEBI:59789"/>
    </ligand>
</feature>
<dbReference type="PROSITE" id="PS01131">
    <property type="entry name" value="RRNA_A_DIMETH"/>
    <property type="match status" value="1"/>
</dbReference>
<dbReference type="GO" id="GO:0052908">
    <property type="term" value="F:16S rRNA (adenine(1518)-N(6)/adenine(1519)-N(6))-dimethyltransferase activity"/>
    <property type="evidence" value="ECO:0007669"/>
    <property type="project" value="UniProtKB-EC"/>
</dbReference>
<evidence type="ECO:0000313" key="10">
    <source>
        <dbReference type="EMBL" id="TVT58034.1"/>
    </source>
</evidence>
<feature type="binding site" evidence="7 8">
    <location>
        <position position="85"/>
    </location>
    <ligand>
        <name>S-adenosyl-L-methionine</name>
        <dbReference type="ChEBI" id="CHEBI:59789"/>
    </ligand>
</feature>
<dbReference type="STRING" id="1543721.AAY24_11130"/>
<dbReference type="Gene3D" id="3.40.50.150">
    <property type="entry name" value="Vaccinia Virus protein VP39"/>
    <property type="match status" value="1"/>
</dbReference>
<evidence type="ECO:0000256" key="5">
    <source>
        <dbReference type="ARBA" id="ARBA00022691"/>
    </source>
</evidence>
<evidence type="ECO:0000256" key="4">
    <source>
        <dbReference type="ARBA" id="ARBA00022679"/>
    </source>
</evidence>
<feature type="binding site" evidence="7 8">
    <location>
        <position position="60"/>
    </location>
    <ligand>
        <name>S-adenosyl-L-methionine</name>
        <dbReference type="ChEBI" id="CHEBI:59789"/>
    </ligand>
</feature>
<name>A0A558DAG6_9GAMM</name>
<dbReference type="PANTHER" id="PTHR11727">
    <property type="entry name" value="DIMETHYLADENOSINE TRANSFERASE"/>
    <property type="match status" value="1"/>
</dbReference>
<evidence type="ECO:0000256" key="3">
    <source>
        <dbReference type="ARBA" id="ARBA00022603"/>
    </source>
</evidence>
<comment type="similarity">
    <text evidence="7">Belongs to the class I-like SAM-binding methyltransferase superfamily. rRNA adenine N(6)-methyltransferase family. RsmA subfamily.</text>
</comment>
<dbReference type="Gene3D" id="1.10.8.100">
    <property type="entry name" value="Ribosomal RNA adenine dimethylase-like, domain 2"/>
    <property type="match status" value="1"/>
</dbReference>
<feature type="binding site" evidence="7 8">
    <location>
        <position position="14"/>
    </location>
    <ligand>
        <name>S-adenosyl-L-methionine</name>
        <dbReference type="ChEBI" id="CHEBI:59789"/>
    </ligand>
</feature>
<dbReference type="PROSITE" id="PS51689">
    <property type="entry name" value="SAM_RNA_A_N6_MT"/>
    <property type="match status" value="1"/>
</dbReference>
<feature type="domain" description="Ribosomal RNA adenine methylase transferase N-terminal" evidence="9">
    <location>
        <begin position="19"/>
        <end position="191"/>
    </location>
</feature>
<dbReference type="FunFam" id="1.10.8.100:FF:000001">
    <property type="entry name" value="Ribosomal RNA small subunit methyltransferase A"/>
    <property type="match status" value="1"/>
</dbReference>
<feature type="binding site" evidence="7 8">
    <location>
        <position position="39"/>
    </location>
    <ligand>
        <name>S-adenosyl-L-methionine</name>
        <dbReference type="ChEBI" id="CHEBI:59789"/>
    </ligand>
</feature>
<keyword evidence="6 7" id="KW-0694">RNA-binding</keyword>
<reference evidence="10 11" key="1">
    <citation type="submission" date="2019-07" db="EMBL/GenBank/DDBJ databases">
        <title>The pathways for chlorine oxyanion respiration interact through the shared metabolite chlorate.</title>
        <authorList>
            <person name="Barnum T.P."/>
            <person name="Cheng Y."/>
            <person name="Hill K.A."/>
            <person name="Lucas L.N."/>
            <person name="Carlson H.K."/>
            <person name="Coates J.D."/>
        </authorList>
    </citation>
    <scope>NUCLEOTIDE SEQUENCE [LARGE SCALE GENOMIC DNA]</scope>
    <source>
        <strain evidence="10">BK-3</strain>
    </source>
</reference>
<evidence type="ECO:0000256" key="6">
    <source>
        <dbReference type="ARBA" id="ARBA00022884"/>
    </source>
</evidence>
<keyword evidence="5 7" id="KW-0949">S-adenosyl-L-methionine</keyword>
<dbReference type="GO" id="GO:0005829">
    <property type="term" value="C:cytosol"/>
    <property type="evidence" value="ECO:0007669"/>
    <property type="project" value="TreeGrafter"/>
</dbReference>
<evidence type="ECO:0000313" key="11">
    <source>
        <dbReference type="Proteomes" id="UP000317355"/>
    </source>
</evidence>
<evidence type="ECO:0000259" key="9">
    <source>
        <dbReference type="SMART" id="SM00650"/>
    </source>
</evidence>
<dbReference type="SMART" id="SM00650">
    <property type="entry name" value="rADc"/>
    <property type="match status" value="1"/>
</dbReference>
<comment type="catalytic activity">
    <reaction evidence="7">
        <text>adenosine(1518)/adenosine(1519) in 16S rRNA + 4 S-adenosyl-L-methionine = N(6)-dimethyladenosine(1518)/N(6)-dimethyladenosine(1519) in 16S rRNA + 4 S-adenosyl-L-homocysteine + 4 H(+)</text>
        <dbReference type="Rhea" id="RHEA:19609"/>
        <dbReference type="Rhea" id="RHEA-COMP:10232"/>
        <dbReference type="Rhea" id="RHEA-COMP:10233"/>
        <dbReference type="ChEBI" id="CHEBI:15378"/>
        <dbReference type="ChEBI" id="CHEBI:57856"/>
        <dbReference type="ChEBI" id="CHEBI:59789"/>
        <dbReference type="ChEBI" id="CHEBI:74411"/>
        <dbReference type="ChEBI" id="CHEBI:74493"/>
        <dbReference type="EC" id="2.1.1.182"/>
    </reaction>
</comment>
<dbReference type="PANTHER" id="PTHR11727:SF7">
    <property type="entry name" value="DIMETHYLADENOSINE TRANSFERASE-RELATED"/>
    <property type="match status" value="1"/>
</dbReference>
<gene>
    <name evidence="7 10" type="primary">rsmA</name>
    <name evidence="7" type="synonym">ksgA</name>
    <name evidence="10" type="ORF">FHK82_04780</name>
</gene>
<dbReference type="Proteomes" id="UP000317355">
    <property type="component" value="Unassembled WGS sequence"/>
</dbReference>
<dbReference type="InterPro" id="IPR011530">
    <property type="entry name" value="rRNA_adenine_dimethylase"/>
</dbReference>
<evidence type="ECO:0000256" key="8">
    <source>
        <dbReference type="PROSITE-ProRule" id="PRU01026"/>
    </source>
</evidence>
<accession>A0A558DAG6</accession>
<keyword evidence="2 7" id="KW-0698">rRNA processing</keyword>
<dbReference type="InterPro" id="IPR029063">
    <property type="entry name" value="SAM-dependent_MTases_sf"/>
</dbReference>
<dbReference type="NCBIfam" id="TIGR00755">
    <property type="entry name" value="ksgA"/>
    <property type="match status" value="1"/>
</dbReference>
<evidence type="ECO:0000256" key="1">
    <source>
        <dbReference type="ARBA" id="ARBA00022490"/>
    </source>
</evidence>
<dbReference type="EC" id="2.1.1.182" evidence="7"/>
<evidence type="ECO:0000256" key="2">
    <source>
        <dbReference type="ARBA" id="ARBA00022552"/>
    </source>
</evidence>
<dbReference type="InterPro" id="IPR023165">
    <property type="entry name" value="rRNA_Ade_diMease-like_C"/>
</dbReference>
<dbReference type="EMBL" id="VMRY01000010">
    <property type="protein sequence ID" value="TVT58034.1"/>
    <property type="molecule type" value="Genomic_DNA"/>
</dbReference>
<comment type="subcellular location">
    <subcellularLocation>
        <location evidence="7">Cytoplasm</location>
    </subcellularLocation>
</comment>
<organism evidence="10 11">
    <name type="scientific">Sedimenticola thiotaurini</name>
    <dbReference type="NCBI Taxonomy" id="1543721"/>
    <lineage>
        <taxon>Bacteria</taxon>
        <taxon>Pseudomonadati</taxon>
        <taxon>Pseudomonadota</taxon>
        <taxon>Gammaproteobacteria</taxon>
        <taxon>Chromatiales</taxon>
        <taxon>Sedimenticolaceae</taxon>
        <taxon>Sedimenticola</taxon>
    </lineage>
</organism>